<accession>A0A1V2W7X2</accession>
<dbReference type="RefSeq" id="WP_060214295.1">
    <property type="nucleotide sequence ID" value="NZ_CADETK010000001.1"/>
</dbReference>
<reference evidence="2 5" key="4">
    <citation type="journal article" date="2017" name="Front. Microbiol.">
        <title>Genomics Reveals a Unique Clone of Burkholderia cenocepacia Harboring an Actively Excising Novel Genomic Island.</title>
        <authorList>
            <person name="Patil P.P."/>
            <person name="Mali S."/>
            <person name="Midha S."/>
            <person name="Gautam V."/>
            <person name="Dash L."/>
            <person name="Kumar S."/>
            <person name="Shastri J."/>
            <person name="Singhal L."/>
            <person name="Patil P.B."/>
        </authorList>
    </citation>
    <scope>NUCLEOTIDE SEQUENCE [LARGE SCALE GENOMIC DNA]</scope>
    <source>
        <strain evidence="2 5">BC-19</strain>
    </source>
</reference>
<dbReference type="OrthoDB" id="9009714at2"/>
<dbReference type="Proteomes" id="UP000191686">
    <property type="component" value="Unassembled WGS sequence"/>
</dbReference>
<dbReference type="EMBL" id="MUTJ01000027">
    <property type="protein sequence ID" value="ONU89862.1"/>
    <property type="molecule type" value="Genomic_DNA"/>
</dbReference>
<dbReference type="Proteomes" id="UP000188543">
    <property type="component" value="Unassembled WGS sequence"/>
</dbReference>
<evidence type="ECO:0000313" key="3">
    <source>
        <dbReference type="EMBL" id="ONU89862.1"/>
    </source>
</evidence>
<proteinExistence type="predicted"/>
<reference evidence="2 5" key="3">
    <citation type="journal article" date="2017" name="Front. Microbiol.">
        <title>Genomics reveals a unique clone of Burkholderia cenocepacia harbouring an actively excising novel genomic island.</title>
        <authorList>
            <person name="Patil P."/>
            <person name="Mali S."/>
            <person name="Midha S."/>
            <person name="Gautam V."/>
            <person name="Dash L."/>
            <person name="Kumar S."/>
            <person name="Shastri J."/>
            <person name="Singhal L."/>
            <person name="Patil P.B."/>
        </authorList>
    </citation>
    <scope>NUCLEOTIDE SEQUENCE [LARGE SCALE GENOMIC DNA]</scope>
    <source>
        <strain evidence="2 5">BC-19</strain>
    </source>
</reference>
<sequence length="120" mass="13026">MISRTTLDQLTEILRSELDKKARARPGAAGATSAGSTTSKGGPRPLGETLRAHIDQLLAAGVTDEFQLTRAAVEHVLHRQFGDEQVNDPTFQSIANRVAQAILEDDSLKDDLMAAFARRK</sequence>
<feature type="compositionally biased region" description="Low complexity" evidence="1">
    <location>
        <begin position="25"/>
        <end position="43"/>
    </location>
</feature>
<protein>
    <submittedName>
        <fullName evidence="3">Uncharacterized protein</fullName>
    </submittedName>
</protein>
<organism evidence="3 4">
    <name type="scientific">Burkholderia cenocepacia</name>
    <dbReference type="NCBI Taxonomy" id="95486"/>
    <lineage>
        <taxon>Bacteria</taxon>
        <taxon>Pseudomonadati</taxon>
        <taxon>Pseudomonadota</taxon>
        <taxon>Betaproteobacteria</taxon>
        <taxon>Burkholderiales</taxon>
        <taxon>Burkholderiaceae</taxon>
        <taxon>Burkholderia</taxon>
        <taxon>Burkholderia cepacia complex</taxon>
    </lineage>
</organism>
<comment type="caution">
    <text evidence="3">The sequence shown here is derived from an EMBL/GenBank/DDBJ whole genome shotgun (WGS) entry which is preliminary data.</text>
</comment>
<evidence type="ECO:0000313" key="5">
    <source>
        <dbReference type="Proteomes" id="UP000191686"/>
    </source>
</evidence>
<name>A0A1V2W7X2_9BURK</name>
<evidence type="ECO:0000256" key="1">
    <source>
        <dbReference type="SAM" id="MobiDB-lite"/>
    </source>
</evidence>
<dbReference type="AlphaFoldDB" id="A0A1V2W7X2"/>
<reference evidence="3 4" key="2">
    <citation type="submission" date="2016-08" db="EMBL/GenBank/DDBJ databases">
        <authorList>
            <person name="Seilhamer J.J."/>
        </authorList>
    </citation>
    <scope>NUCLEOTIDE SEQUENCE [LARGE SCALE GENOMIC DNA]</scope>
    <source>
        <strain evidence="3 4">VC14762</strain>
    </source>
</reference>
<gene>
    <name evidence="3" type="ORF">A8E72_08225</name>
    <name evidence="2" type="ORF">UE95_018680</name>
</gene>
<feature type="region of interest" description="Disordered" evidence="1">
    <location>
        <begin position="18"/>
        <end position="48"/>
    </location>
</feature>
<reference evidence="2" key="1">
    <citation type="submission" date="2015-02" db="EMBL/GenBank/DDBJ databases">
        <authorList>
            <person name="Patil P.P."/>
            <person name="Midha S."/>
            <person name="Mali S."/>
            <person name="Gautam V."/>
            <person name="Dash L."/>
            <person name="Kumar S."/>
            <person name="Shastri J."/>
            <person name="Singhal L."/>
            <person name="Patil P.B."/>
        </authorList>
    </citation>
    <scope>NUCLEOTIDE SEQUENCE</scope>
    <source>
        <strain evidence="2">BC-19</strain>
    </source>
</reference>
<dbReference type="EMBL" id="JYMX02000014">
    <property type="protein sequence ID" value="MCW3713312.1"/>
    <property type="molecule type" value="Genomic_DNA"/>
</dbReference>
<evidence type="ECO:0000313" key="4">
    <source>
        <dbReference type="Proteomes" id="UP000188543"/>
    </source>
</evidence>
<evidence type="ECO:0000313" key="2">
    <source>
        <dbReference type="EMBL" id="MCW3713312.1"/>
    </source>
</evidence>
<reference evidence="2" key="5">
    <citation type="submission" date="2021-09" db="EMBL/GenBank/DDBJ databases">
        <authorList>
            <person name="Saroha T."/>
            <person name="Patil P."/>
            <person name="Gautam D.V."/>
            <person name="Patil D.P.B."/>
        </authorList>
    </citation>
    <scope>NUCLEOTIDE SEQUENCE</scope>
    <source>
        <strain evidence="2">BC-19</strain>
    </source>
</reference>